<feature type="transmembrane region" description="Helical" evidence="6">
    <location>
        <begin position="393"/>
        <end position="412"/>
    </location>
</feature>
<dbReference type="GO" id="GO:0022857">
    <property type="term" value="F:transmembrane transporter activity"/>
    <property type="evidence" value="ECO:0007669"/>
    <property type="project" value="InterPro"/>
</dbReference>
<feature type="transmembrane region" description="Helical" evidence="6">
    <location>
        <begin position="239"/>
        <end position="260"/>
    </location>
</feature>
<reference evidence="8 9" key="1">
    <citation type="submission" date="2016-07" db="EMBL/GenBank/DDBJ databases">
        <title>Pervasive Adenine N6-methylation of Active Genes in Fungi.</title>
        <authorList>
            <consortium name="DOE Joint Genome Institute"/>
            <person name="Mondo S.J."/>
            <person name="Dannebaum R.O."/>
            <person name="Kuo R.C."/>
            <person name="Labutti K."/>
            <person name="Haridas S."/>
            <person name="Kuo A."/>
            <person name="Salamov A."/>
            <person name="Ahrendt S.R."/>
            <person name="Lipzen A."/>
            <person name="Sullivan W."/>
            <person name="Andreopoulos W.B."/>
            <person name="Clum A."/>
            <person name="Lindquist E."/>
            <person name="Daum C."/>
            <person name="Ramamoorthy G.K."/>
            <person name="Gryganskyi A."/>
            <person name="Culley D."/>
            <person name="Magnuson J.K."/>
            <person name="James T.Y."/>
            <person name="O'Malley M.A."/>
            <person name="Stajich J.E."/>
            <person name="Spatafora J.W."/>
            <person name="Visel A."/>
            <person name="Grigoriev I.V."/>
        </authorList>
    </citation>
    <scope>NUCLEOTIDE SEQUENCE [LARGE SCALE GENOMIC DNA]</scope>
    <source>
        <strain evidence="8 9">JEL800</strain>
    </source>
</reference>
<keyword evidence="2" id="KW-0813">Transport</keyword>
<dbReference type="AlphaFoldDB" id="A0A1Y2BKF0"/>
<dbReference type="InterPro" id="IPR011701">
    <property type="entry name" value="MFS"/>
</dbReference>
<feature type="transmembrane region" description="Helical" evidence="6">
    <location>
        <begin position="31"/>
        <end position="55"/>
    </location>
</feature>
<evidence type="ECO:0000256" key="6">
    <source>
        <dbReference type="SAM" id="Phobius"/>
    </source>
</evidence>
<comment type="caution">
    <text evidence="8">The sequence shown here is derived from an EMBL/GenBank/DDBJ whole genome shotgun (WGS) entry which is preliminary data.</text>
</comment>
<dbReference type="PANTHER" id="PTHR43791:SF86">
    <property type="entry name" value="MAJOR FACILITATOR SUPERFAMILY (MFS) PROFILE DOMAIN-CONTAINING PROTEIN"/>
    <property type="match status" value="1"/>
</dbReference>
<keyword evidence="5 6" id="KW-0472">Membrane</keyword>
<proteinExistence type="predicted"/>
<dbReference type="InterPro" id="IPR036259">
    <property type="entry name" value="MFS_trans_sf"/>
</dbReference>
<dbReference type="PANTHER" id="PTHR43791">
    <property type="entry name" value="PERMEASE-RELATED"/>
    <property type="match status" value="1"/>
</dbReference>
<keyword evidence="4 6" id="KW-1133">Transmembrane helix</keyword>
<feature type="transmembrane region" description="Helical" evidence="6">
    <location>
        <begin position="67"/>
        <end position="85"/>
    </location>
</feature>
<dbReference type="EMBL" id="MCGO01000060">
    <property type="protein sequence ID" value="ORY35244.1"/>
    <property type="molecule type" value="Genomic_DNA"/>
</dbReference>
<keyword evidence="3 6" id="KW-0812">Transmembrane</keyword>
<feature type="transmembrane region" description="Helical" evidence="6">
    <location>
        <begin position="91"/>
        <end position="114"/>
    </location>
</feature>
<feature type="transmembrane region" description="Helical" evidence="6">
    <location>
        <begin position="126"/>
        <end position="147"/>
    </location>
</feature>
<dbReference type="OrthoDB" id="1935484at2759"/>
<dbReference type="PROSITE" id="PS50850">
    <property type="entry name" value="MFS"/>
    <property type="match status" value="1"/>
</dbReference>
<protein>
    <submittedName>
        <fullName evidence="8">MFS general substrate transporter</fullName>
    </submittedName>
</protein>
<gene>
    <name evidence="8" type="ORF">BCR33DRAFT_754917</name>
</gene>
<keyword evidence="9" id="KW-1185">Reference proteome</keyword>
<dbReference type="Proteomes" id="UP000193642">
    <property type="component" value="Unassembled WGS sequence"/>
</dbReference>
<evidence type="ECO:0000313" key="9">
    <source>
        <dbReference type="Proteomes" id="UP000193642"/>
    </source>
</evidence>
<accession>A0A1Y2BKF0</accession>
<feature type="transmembrane region" description="Helical" evidence="6">
    <location>
        <begin position="306"/>
        <end position="324"/>
    </location>
</feature>
<evidence type="ECO:0000256" key="2">
    <source>
        <dbReference type="ARBA" id="ARBA00022448"/>
    </source>
</evidence>
<evidence type="ECO:0000256" key="4">
    <source>
        <dbReference type="ARBA" id="ARBA00022989"/>
    </source>
</evidence>
<organism evidence="8 9">
    <name type="scientific">Rhizoclosmatium globosum</name>
    <dbReference type="NCBI Taxonomy" id="329046"/>
    <lineage>
        <taxon>Eukaryota</taxon>
        <taxon>Fungi</taxon>
        <taxon>Fungi incertae sedis</taxon>
        <taxon>Chytridiomycota</taxon>
        <taxon>Chytridiomycota incertae sedis</taxon>
        <taxon>Chytridiomycetes</taxon>
        <taxon>Chytridiales</taxon>
        <taxon>Chytriomycetaceae</taxon>
        <taxon>Rhizoclosmatium</taxon>
    </lineage>
</organism>
<evidence type="ECO:0000259" key="7">
    <source>
        <dbReference type="PROSITE" id="PS50850"/>
    </source>
</evidence>
<dbReference type="GO" id="GO:0016020">
    <property type="term" value="C:membrane"/>
    <property type="evidence" value="ECO:0007669"/>
    <property type="project" value="UniProtKB-SubCell"/>
</dbReference>
<sequence length="458" mass="50903">MPWILFSTFILNMDRTNLSNAISGGMARNIGITLTIINNSISMYAVLFSIAAFCGSILAKRFGPHRVIPAMVFSWGLVTLGHAFIQDASQYYLIRALIALTEGGVIPATLVYLGSYYKRNELATRLSWFWGVQTLASAVSGLMASGLLQLEGVNGLNGWRWLFIVDGIITVLAAFAFWQVLPRSPYHTKEGFLNFGGWLTERQGKIAVTRVVRDDLLKLQYEARVTLKDVWATLVDYRVWGHLIITLIGLTYATPFGTYMPSIINSFGFNVYVSNALTAPNAIFGFITMTTLAWHSDKYNERGFHGVFANTWLLAGIMLLEFLPDDSSKGVLFLATFVIAGAPSVHPLNIAWMSENTAPIGKRTVATGLIIGFANIYGVYASQIYQASDAPRFHTGNFILIGFVSATILLWLNQKFLYVRTNKQRASVWNAKSDDDKAEYNANTTHQGSDRLDFVFKT</sequence>
<feature type="transmembrane region" description="Helical" evidence="6">
    <location>
        <begin position="364"/>
        <end position="381"/>
    </location>
</feature>
<evidence type="ECO:0000256" key="5">
    <source>
        <dbReference type="ARBA" id="ARBA00023136"/>
    </source>
</evidence>
<dbReference type="STRING" id="329046.A0A1Y2BKF0"/>
<evidence type="ECO:0000256" key="1">
    <source>
        <dbReference type="ARBA" id="ARBA00004141"/>
    </source>
</evidence>
<evidence type="ECO:0000313" key="8">
    <source>
        <dbReference type="EMBL" id="ORY35244.1"/>
    </source>
</evidence>
<comment type="subcellular location">
    <subcellularLocation>
        <location evidence="1">Membrane</location>
        <topology evidence="1">Multi-pass membrane protein</topology>
    </subcellularLocation>
</comment>
<feature type="transmembrane region" description="Helical" evidence="6">
    <location>
        <begin position="272"/>
        <end position="294"/>
    </location>
</feature>
<feature type="transmembrane region" description="Helical" evidence="6">
    <location>
        <begin position="330"/>
        <end position="352"/>
    </location>
</feature>
<name>A0A1Y2BKF0_9FUNG</name>
<dbReference type="Pfam" id="PF07690">
    <property type="entry name" value="MFS_1"/>
    <property type="match status" value="1"/>
</dbReference>
<dbReference type="InterPro" id="IPR020846">
    <property type="entry name" value="MFS_dom"/>
</dbReference>
<dbReference type="SUPFAM" id="SSF103473">
    <property type="entry name" value="MFS general substrate transporter"/>
    <property type="match status" value="1"/>
</dbReference>
<evidence type="ECO:0000256" key="3">
    <source>
        <dbReference type="ARBA" id="ARBA00022692"/>
    </source>
</evidence>
<feature type="domain" description="Major facilitator superfamily (MFS) profile" evidence="7">
    <location>
        <begin position="1"/>
        <end position="422"/>
    </location>
</feature>
<feature type="transmembrane region" description="Helical" evidence="6">
    <location>
        <begin position="159"/>
        <end position="181"/>
    </location>
</feature>
<dbReference type="Gene3D" id="1.20.1250.20">
    <property type="entry name" value="MFS general substrate transporter like domains"/>
    <property type="match status" value="1"/>
</dbReference>